<proteinExistence type="predicted"/>
<comment type="caution">
    <text evidence="2">The sequence shown here is derived from an EMBL/GenBank/DDBJ whole genome shotgun (WGS) entry which is preliminary data.</text>
</comment>
<protein>
    <submittedName>
        <fullName evidence="2">Uncharacterized protein</fullName>
    </submittedName>
</protein>
<keyword evidence="1" id="KW-0175">Coiled coil</keyword>
<reference evidence="2" key="1">
    <citation type="submission" date="2021-02" db="EMBL/GenBank/DDBJ databases">
        <title>Infant gut strain persistence is associated with maternal origin, phylogeny, and functional potential including surface adhesion and iron acquisition.</title>
        <authorList>
            <person name="Lou Y.C."/>
        </authorList>
    </citation>
    <scope>NUCLEOTIDE SEQUENCE</scope>
    <source>
        <strain evidence="2">L3_060_052G1_dasL3_060_052G1_concoct_1</strain>
    </source>
</reference>
<gene>
    <name evidence="2" type="ORF">KH327_07940</name>
</gene>
<dbReference type="Proteomes" id="UP000748991">
    <property type="component" value="Unassembled WGS sequence"/>
</dbReference>
<organism evidence="2 3">
    <name type="scientific">Peptoniphilus harei</name>
    <dbReference type="NCBI Taxonomy" id="54005"/>
    <lineage>
        <taxon>Bacteria</taxon>
        <taxon>Bacillati</taxon>
        <taxon>Bacillota</taxon>
        <taxon>Tissierellia</taxon>
        <taxon>Tissierellales</taxon>
        <taxon>Peptoniphilaceae</taxon>
        <taxon>Peptoniphilus</taxon>
    </lineage>
</organism>
<dbReference type="AlphaFoldDB" id="A0A943SQP5"/>
<dbReference type="RefSeq" id="WP_278638473.1">
    <property type="nucleotide sequence ID" value="NZ_JAGZZP010000019.1"/>
</dbReference>
<evidence type="ECO:0000313" key="2">
    <source>
        <dbReference type="EMBL" id="MBS6535749.1"/>
    </source>
</evidence>
<evidence type="ECO:0000313" key="3">
    <source>
        <dbReference type="Proteomes" id="UP000748991"/>
    </source>
</evidence>
<evidence type="ECO:0000256" key="1">
    <source>
        <dbReference type="SAM" id="Coils"/>
    </source>
</evidence>
<name>A0A943SQP5_9FIRM</name>
<feature type="coiled-coil region" evidence="1">
    <location>
        <begin position="7"/>
        <end position="34"/>
    </location>
</feature>
<sequence length="217" mass="26085">MDFDAQMRAYDKELERMKRDLDRYSEICDQEFDEITYEDMLFRMKHDTISNPVAEFQKYIPKELEAKIIDNDLLDIRNKYSNDESINDMLKILQMIRITDFRAKRFLEVGKELGASKDDPTYESYGAVKFLIYWSAFAPIKRITNKYNRLDDLFKTDFHKSIYEKFVNETYTARRNFKGVSDRLRKVAMKESEQRMEAMRREQRRLEDEIGGLGGFY</sequence>
<accession>A0A943SQP5</accession>
<dbReference type="EMBL" id="JAGZZP010000019">
    <property type="protein sequence ID" value="MBS6535749.1"/>
    <property type="molecule type" value="Genomic_DNA"/>
</dbReference>